<dbReference type="GO" id="GO:0016787">
    <property type="term" value="F:hydrolase activity"/>
    <property type="evidence" value="ECO:0007669"/>
    <property type="project" value="UniProtKB-KW"/>
</dbReference>
<organism evidence="2 3">
    <name type="scientific">Slackia faecicanis</name>
    <dbReference type="NCBI Taxonomy" id="255723"/>
    <lineage>
        <taxon>Bacteria</taxon>
        <taxon>Bacillati</taxon>
        <taxon>Actinomycetota</taxon>
        <taxon>Coriobacteriia</taxon>
        <taxon>Eggerthellales</taxon>
        <taxon>Eggerthellaceae</taxon>
        <taxon>Slackia</taxon>
    </lineage>
</organism>
<feature type="domain" description="Metallo-beta-lactamase" evidence="1">
    <location>
        <begin position="39"/>
        <end position="250"/>
    </location>
</feature>
<dbReference type="Proteomes" id="UP000267368">
    <property type="component" value="Unassembled WGS sequence"/>
</dbReference>
<proteinExistence type="predicted"/>
<dbReference type="SMART" id="SM00849">
    <property type="entry name" value="Lactamase_B"/>
    <property type="match status" value="1"/>
</dbReference>
<dbReference type="InterPro" id="IPR001279">
    <property type="entry name" value="Metallo-B-lactamas"/>
</dbReference>
<dbReference type="PANTHER" id="PTHR23131">
    <property type="entry name" value="ENDORIBONUCLEASE LACTB2"/>
    <property type="match status" value="1"/>
</dbReference>
<keyword evidence="3" id="KW-1185">Reference proteome</keyword>
<dbReference type="PANTHER" id="PTHR23131:SF4">
    <property type="entry name" value="METALLO-BETA-LACTAMASE SUPERFAMILY POTEIN"/>
    <property type="match status" value="1"/>
</dbReference>
<dbReference type="InterPro" id="IPR050662">
    <property type="entry name" value="Sec-metab_biosynth-thioest"/>
</dbReference>
<accession>A0A3N0ADW4</accession>
<sequence length="345" mass="38843">MADCEQEASLRAGERWQQIHRAPNVYAVQVPFTNISTSETNVYVVEDEGEVLVVDTGAPTDEGSAVLARAFDEIGVDPACASFFLTHLHMDHAGLVDRLVPQDAPLYVNRVDFDLMLDANDPVFWSRVERRVMAEGVPPERARLYCREGRYGTGIDSFKAEGRNLRFVEDGDAIAVGRHVLRVVSTAGHTPGHQSLFHEESGLFFVGDHILFVISPGLGFRPDSADSVAVYLGNVAKMFDMPISRLLVSHGDLRDGWRERAQWLLDHHARRLQRAVDFVREHPGAIGAEVIRGLKWNVPYEWEDISTAQKWCILESGMLILEHQVREGLIMRECDEQGIYRYYAA</sequence>
<comment type="caution">
    <text evidence="2">The sequence shown here is derived from an EMBL/GenBank/DDBJ whole genome shotgun (WGS) entry which is preliminary data.</text>
</comment>
<evidence type="ECO:0000313" key="2">
    <source>
        <dbReference type="EMBL" id="RNL18853.1"/>
    </source>
</evidence>
<reference evidence="3" key="1">
    <citation type="submission" date="2018-05" db="EMBL/GenBank/DDBJ databases">
        <title>Genome Sequencing of selected type strains of the family Eggerthellaceae.</title>
        <authorList>
            <person name="Danylec N."/>
            <person name="Stoll D.A."/>
            <person name="Doetsch A."/>
            <person name="Huch M."/>
        </authorList>
    </citation>
    <scope>NUCLEOTIDE SEQUENCE [LARGE SCALE GENOMIC DNA]</scope>
    <source>
        <strain evidence="3">DSM 17537</strain>
    </source>
</reference>
<dbReference type="EMBL" id="QICB01000007">
    <property type="protein sequence ID" value="RNL18853.1"/>
    <property type="molecule type" value="Genomic_DNA"/>
</dbReference>
<gene>
    <name evidence="2" type="ORF">DMP07_07855</name>
</gene>
<dbReference type="Gene3D" id="3.60.15.10">
    <property type="entry name" value="Ribonuclease Z/Hydroxyacylglutathione hydrolase-like"/>
    <property type="match status" value="1"/>
</dbReference>
<name>A0A3N0ADW4_9ACTN</name>
<dbReference type="AlphaFoldDB" id="A0A3N0ADW4"/>
<dbReference type="Pfam" id="PF00753">
    <property type="entry name" value="Lactamase_B"/>
    <property type="match status" value="1"/>
</dbReference>
<protein>
    <submittedName>
        <fullName evidence="2">MBL fold metallo-hydrolase</fullName>
    </submittedName>
</protein>
<evidence type="ECO:0000259" key="1">
    <source>
        <dbReference type="SMART" id="SM00849"/>
    </source>
</evidence>
<evidence type="ECO:0000313" key="3">
    <source>
        <dbReference type="Proteomes" id="UP000267368"/>
    </source>
</evidence>
<keyword evidence="2" id="KW-0378">Hydrolase</keyword>
<dbReference type="RefSeq" id="WP_123198596.1">
    <property type="nucleotide sequence ID" value="NZ_QICB01000007.1"/>
</dbReference>
<dbReference type="OrthoDB" id="2971563at2"/>
<dbReference type="SUPFAM" id="SSF56281">
    <property type="entry name" value="Metallo-hydrolase/oxidoreductase"/>
    <property type="match status" value="1"/>
</dbReference>
<dbReference type="InterPro" id="IPR036866">
    <property type="entry name" value="RibonucZ/Hydroxyglut_hydro"/>
</dbReference>